<dbReference type="InterPro" id="IPR003582">
    <property type="entry name" value="ShKT_dom"/>
</dbReference>
<evidence type="ECO:0000313" key="6">
    <source>
        <dbReference type="Proteomes" id="UP000887572"/>
    </source>
</evidence>
<sequence length="2421" mass="269574">MRKIEQLFLSFSIFAKIFAIAFGQENCAEAPNAALQKVCEQLYRWDKKAREAPPVEESIVLPPAIPGLETPLFAAELAPIATTPYQCMDLGCLCSYMGGSGQQGSNACRLPNGRPLNKALRREYRMLSDEERARFHSALLAIKQSGEYDRMAALHAQFATSGSAHSGPGFLPWHREFTKRVEIALRQVDPTVAIPYWDSTLESALPTPSDSHLFTAEFMGTTDSSGNLITGDFAGWRTLDGRPNVMRSVGTDGTAFREQDLQWFLDQNSIEMILGFTAPRQGCQDRSSWNLMEYTHGNVHVFIGGDMTDQSTSANDPIFFIHHSFVDLIWETWRQTKQTRSDRETIYPLDMQLCSAPQHFGSGLMRPFQPWRNTDGLNNKYTDNLYEYAPRPSCRDGSNCGSKYLFCDRSHGNSRCAAKVRQGGNCLGFSNGEDVCLNGQCQGGRCVQTNRPSPSPSPPPPVAVQTQTVPARPRPTTQISCFNEHECCEVWSRKGECQRNPTYMNAWCKASCRQCRVDYDMFIECNDRHVNCAQWAKRGECTRNRFWMAENCRQSCDKCQVTRAQVCSGGSESRTNQHRITAPTPRKSRCSSTGCFNENICCQFWGLMGECRKNSAWMTCNCRVSCGACIPQGYDFGSCSDYHPECRQWAIRGECRRNAWMLENCKRSCESCVSFRELRQICRGRRAGGPVKRRRARTFGKFYYDDGSVHAEQFEDAGALRFDTKTSTSSPTSSMLLRHVRNVQTKVTPNGTAEKIGPPSHMRTIIERIWATGHKFPKMWLHSLCLLLFALFPIQNAQKSCATAPTSALRTLCEQLHRWDTNARAAPPVEDKIPLPPAIAGLPAPTLAAELAPIATTPYQCMDLPCLSSYLGGKQANKAIRKEYRMLSDMERSRFHAAMKTIKKNGEYDKIARIHADPTIGGGAHGGPAFLPWHREYIKRLEISLRQVDPSVALPYWDSTLEDHLPTPKDSHLFTTDFMGETDAAGNLVKGDFAGWQTTTGKANVLRKLGTDGHGFRETEINWFLQQTTPEMIFGYSAPQQGCTVTTNYNLIEYTHGNIHLFIGGDMAEQSTAANDPIFFLLHSFVDFIWEMKRQRQGQFERESLYPMDNAQCASALHFGSALMRPFQPWQNRDGMSNKYTDNLYEYAPRPSCQSGPNCGSKYLFCDRSHGTPRCAAQVKPGGNCTGFNNGEDVCLNGECRANKCVQTEKAKPTPKPPPSGSTGSPLKPVHVACYNEHECCATWANKGECQRNPSYMNAWCKASCKQCQPDYSMATECADRHKNCGRWNGQGECNKNLFWMTENCRKSCSKCGVARSQVCGGGAGSKTNQNRVTKPPPKQAKCTSPMCFNENLCCQLWGLMGECRKNSAWMTCNCRVSCGACIPQNYAFGACADYHPQCGQWAGRGECQKNGWMLENCKRSCDTCVSFWELRQSCRGRQSGGRRRRSTAAPAIEFNDDFEPIGLLRMVREAAINESSTAIPLKGISVVGGDSGGKIKNLFGGDVGPAKPPAKEASLKVHGQDELEKSGNKSSSAAIDKSELSPPASTENSEKSEKAKESDNKNDDGKKPNLEEKASNRNDSTTTTGDGSEKTLGKTPPPDLAGDLASSGGTTNSSGPVPPPKNTASGEDPCAKAPTKSLRIVCQQLHRWDKNAREAPPVEEAVPKMPSIPGLDMGLLAAELAPIAASPYQCMDLGCLCKYMNGNGQEGSNNCQLSDNKPLKKAIRKEYRMLSDQERAKFHAAMNAIKKSGEYDKIAALHAAFGQSGAAHAGPAFLPWHRELMKRLEISLRQMDPSVSVPYWDSSLEAQLPTPGDSHMFTKDFMGDTDSQGNLVVGDFAGWKTLTGTPNVIRHVGQGGKGFTENEIQWFLNQRQLDKVFGYSSPQPGLCPMELDYQLIEVTHGNVHLFVGGEEAQPAGHMSDTSTSANDPLFFLHHAFVDCIWEQWRQSKQNRNDREIAYPMDNAQCASAMHFGSAPMRPFQPWRNVDGLSNKYTDNMFEYGPRPNCQMGPNCGSKYLFCDRSHGPPHCAAKVRTRGNCQGFSNDEEVCYNGICQRGRCVDTNMEPPTTRPPPPTTFQPPKQSQVACYNEHECCSLWADKGECERNSGYMSSWCKASCRQCQVDYDMNQECTNRHPNCGQWSNEGQCQRNQFWMTENCRQACGKCQVTRWQVCNGGAKSQQNQNRITQAPPAQQAPQCSSKGCYNENICCQLWGLAGECRRNPPWMNCFCKVSCGKCIPQDYVFGSCTDYHPRCWQWADAGECRRNAWMLENCKQSCSTCVSQSELRQMCRRGGRGKREIGMMPSIEYSMQALSRFSRDIDENEEASAPAVAESLPSPHGPPEKATEGAKEFVSGQKKMPDNRCEGTVCSNCKSCTFKRTRVTIIAFLHRIRPLFKAGIAFKILPFVKLIINNITLMHFGDL</sequence>
<dbReference type="Pfam" id="PF00264">
    <property type="entry name" value="Tyrosinase"/>
    <property type="match status" value="3"/>
</dbReference>
<feature type="compositionally biased region" description="Polar residues" evidence="3">
    <location>
        <begin position="1578"/>
        <end position="1587"/>
    </location>
</feature>
<dbReference type="InterPro" id="IPR002227">
    <property type="entry name" value="Tyrosinase_Cu-bd"/>
</dbReference>
<evidence type="ECO:0000256" key="2">
    <source>
        <dbReference type="PROSITE-ProRule" id="PRU01005"/>
    </source>
</evidence>
<dbReference type="PROSITE" id="PS51670">
    <property type="entry name" value="SHKT"/>
    <property type="match status" value="12"/>
</dbReference>
<organism evidence="6 7">
    <name type="scientific">Globodera rostochiensis</name>
    <name type="common">Golden nematode worm</name>
    <name type="synonym">Heterodera rostochiensis</name>
    <dbReference type="NCBI Taxonomy" id="31243"/>
    <lineage>
        <taxon>Eukaryota</taxon>
        <taxon>Metazoa</taxon>
        <taxon>Ecdysozoa</taxon>
        <taxon>Nematoda</taxon>
        <taxon>Chromadorea</taxon>
        <taxon>Rhabditida</taxon>
        <taxon>Tylenchina</taxon>
        <taxon>Tylenchomorpha</taxon>
        <taxon>Tylenchoidea</taxon>
        <taxon>Heteroderidae</taxon>
        <taxon>Heteroderinae</taxon>
        <taxon>Globodera</taxon>
    </lineage>
</organism>
<feature type="region of interest" description="Disordered" evidence="3">
    <location>
        <begin position="2326"/>
        <end position="2347"/>
    </location>
</feature>
<keyword evidence="6" id="KW-1185">Reference proteome</keyword>
<evidence type="ECO:0000256" key="3">
    <source>
        <dbReference type="SAM" id="MobiDB-lite"/>
    </source>
</evidence>
<accession>A0A914HL46</accession>
<feature type="compositionally biased region" description="Basic and acidic residues" evidence="3">
    <location>
        <begin position="1549"/>
        <end position="1577"/>
    </location>
</feature>
<keyword evidence="1" id="KW-0479">Metal-binding</keyword>
<dbReference type="PROSITE" id="PS00497">
    <property type="entry name" value="TYROSINASE_1"/>
    <property type="match status" value="2"/>
</dbReference>
<feature type="domain" description="ShKT" evidence="5">
    <location>
        <begin position="2130"/>
        <end position="2164"/>
    </location>
</feature>
<name>A0A914HL46_GLORO</name>
<dbReference type="InterPro" id="IPR050316">
    <property type="entry name" value="Tyrosinase/Hemocyanin"/>
</dbReference>
<feature type="disulfide bond" evidence="2">
    <location>
        <begin position="525"/>
        <end position="559"/>
    </location>
</feature>
<feature type="chain" id="PRO_5036903680" evidence="4">
    <location>
        <begin position="24"/>
        <end position="2421"/>
    </location>
</feature>
<dbReference type="PANTHER" id="PTHR11474:SF21">
    <property type="entry name" value="SHKT DOMAIN-CONTAINING PROTEIN"/>
    <property type="match status" value="1"/>
</dbReference>
<feature type="domain" description="ShKT" evidence="5">
    <location>
        <begin position="1234"/>
        <end position="1268"/>
    </location>
</feature>
<feature type="compositionally biased region" description="Pro residues" evidence="3">
    <location>
        <begin position="453"/>
        <end position="462"/>
    </location>
</feature>
<dbReference type="WBParaSite" id="Gr19_v10_g25.t2">
    <property type="protein sequence ID" value="Gr19_v10_g25.t2"/>
    <property type="gene ID" value="Gr19_v10_g25"/>
</dbReference>
<feature type="disulfide bond" evidence="2">
    <location>
        <begin position="1348"/>
        <end position="1382"/>
    </location>
</feature>
<dbReference type="GO" id="GO:0016491">
    <property type="term" value="F:oxidoreductase activity"/>
    <property type="evidence" value="ECO:0007669"/>
    <property type="project" value="InterPro"/>
</dbReference>
<dbReference type="PRINTS" id="PR00092">
    <property type="entry name" value="TYROSINASE"/>
</dbReference>
<keyword evidence="2" id="KW-1015">Disulfide bond</keyword>
<reference evidence="7" key="1">
    <citation type="submission" date="2022-11" db="UniProtKB">
        <authorList>
            <consortium name="WormBaseParasite"/>
        </authorList>
    </citation>
    <scope>IDENTIFICATION</scope>
</reference>
<feature type="domain" description="ShKT" evidence="5">
    <location>
        <begin position="481"/>
        <end position="515"/>
    </location>
</feature>
<feature type="disulfide bond" evidence="2">
    <location>
        <begin position="1278"/>
        <end position="1312"/>
    </location>
</feature>
<feature type="disulfide bond" evidence="2">
    <location>
        <begin position="2086"/>
        <end position="2120"/>
    </location>
</feature>
<feature type="disulfide bond" evidence="2">
    <location>
        <begin position="1234"/>
        <end position="1268"/>
    </location>
</feature>
<evidence type="ECO:0000256" key="1">
    <source>
        <dbReference type="ARBA" id="ARBA00022723"/>
    </source>
</evidence>
<feature type="disulfide bond" evidence="2">
    <location>
        <begin position="2202"/>
        <end position="2236"/>
    </location>
</feature>
<comment type="caution">
    <text evidence="2">Lacks conserved residue(s) required for the propagation of feature annotation.</text>
</comment>
<feature type="domain" description="ShKT" evidence="5">
    <location>
        <begin position="1392"/>
        <end position="1425"/>
    </location>
</feature>
<feature type="domain" description="ShKT" evidence="5">
    <location>
        <begin position="2202"/>
        <end position="2236"/>
    </location>
</feature>
<evidence type="ECO:0000259" key="5">
    <source>
        <dbReference type="PROSITE" id="PS51670"/>
    </source>
</evidence>
<feature type="region of interest" description="Disordered" evidence="3">
    <location>
        <begin position="1500"/>
        <end position="1633"/>
    </location>
</feature>
<feature type="domain" description="ShKT" evidence="5">
    <location>
        <begin position="2086"/>
        <end position="2120"/>
    </location>
</feature>
<dbReference type="InterPro" id="IPR008922">
    <property type="entry name" value="Di-copper_centre_dom_sf"/>
</dbReference>
<feature type="disulfide bond" evidence="2">
    <location>
        <begin position="2130"/>
        <end position="2164"/>
    </location>
</feature>
<feature type="domain" description="ShKT" evidence="5">
    <location>
        <begin position="1278"/>
        <end position="1312"/>
    </location>
</feature>
<dbReference type="SUPFAM" id="SSF48056">
    <property type="entry name" value="Di-copper centre-containing domain"/>
    <property type="match status" value="3"/>
</dbReference>
<feature type="domain" description="ShKT" evidence="5">
    <location>
        <begin position="525"/>
        <end position="559"/>
    </location>
</feature>
<feature type="domain" description="ShKT" evidence="5">
    <location>
        <begin position="1348"/>
        <end position="1382"/>
    </location>
</feature>
<dbReference type="Pfam" id="PF01549">
    <property type="entry name" value="ShK"/>
    <property type="match status" value="12"/>
</dbReference>
<dbReference type="GO" id="GO:0046872">
    <property type="term" value="F:metal ion binding"/>
    <property type="evidence" value="ECO:0007669"/>
    <property type="project" value="UniProtKB-KW"/>
</dbReference>
<evidence type="ECO:0000313" key="7">
    <source>
        <dbReference type="WBParaSite" id="Gr19_v10_g25.t2"/>
    </source>
</evidence>
<feature type="disulfide bond" evidence="2">
    <location>
        <begin position="595"/>
        <end position="629"/>
    </location>
</feature>
<feature type="region of interest" description="Disordered" evidence="3">
    <location>
        <begin position="448"/>
        <end position="468"/>
    </location>
</feature>
<proteinExistence type="predicted"/>
<feature type="signal peptide" evidence="4">
    <location>
        <begin position="1"/>
        <end position="23"/>
    </location>
</feature>
<protein>
    <submittedName>
        <fullName evidence="7">ShKT domain-containing protein</fullName>
    </submittedName>
</protein>
<keyword evidence="4" id="KW-0732">Signal</keyword>
<dbReference type="Proteomes" id="UP000887572">
    <property type="component" value="Unplaced"/>
</dbReference>
<feature type="domain" description="ShKT" evidence="5">
    <location>
        <begin position="639"/>
        <end position="672"/>
    </location>
</feature>
<feature type="compositionally biased region" description="Basic and acidic residues" evidence="3">
    <location>
        <begin position="1510"/>
        <end position="1528"/>
    </location>
</feature>
<dbReference type="Gene3D" id="1.10.1280.10">
    <property type="entry name" value="Di-copper center containing domain from catechol oxidase"/>
    <property type="match status" value="3"/>
</dbReference>
<dbReference type="PANTHER" id="PTHR11474">
    <property type="entry name" value="TYROSINASE FAMILY MEMBER"/>
    <property type="match status" value="1"/>
</dbReference>
<evidence type="ECO:0000256" key="4">
    <source>
        <dbReference type="SAM" id="SignalP"/>
    </source>
</evidence>
<feature type="domain" description="ShKT" evidence="5">
    <location>
        <begin position="2246"/>
        <end position="2279"/>
    </location>
</feature>
<dbReference type="PROSITE" id="PS00498">
    <property type="entry name" value="TYROSINASE_2"/>
    <property type="match status" value="3"/>
</dbReference>
<dbReference type="SMART" id="SM00254">
    <property type="entry name" value="ShKT"/>
    <property type="match status" value="12"/>
</dbReference>
<feature type="disulfide bond" evidence="2">
    <location>
        <begin position="481"/>
        <end position="515"/>
    </location>
</feature>
<feature type="domain" description="ShKT" evidence="5">
    <location>
        <begin position="595"/>
        <end position="629"/>
    </location>
</feature>